<protein>
    <recommendedName>
        <fullName evidence="4">Tyr recombinase domain-containing protein</fullName>
    </recommendedName>
</protein>
<evidence type="ECO:0000256" key="1">
    <source>
        <dbReference type="ARBA" id="ARBA00023172"/>
    </source>
</evidence>
<dbReference type="EMBL" id="JAAAIL010001885">
    <property type="protein sequence ID" value="KAG0263563.1"/>
    <property type="molecule type" value="Genomic_DNA"/>
</dbReference>
<dbReference type="GO" id="GO:0006310">
    <property type="term" value="P:DNA recombination"/>
    <property type="evidence" value="ECO:0007669"/>
    <property type="project" value="UniProtKB-KW"/>
</dbReference>
<dbReference type="Proteomes" id="UP001194580">
    <property type="component" value="Unassembled WGS sequence"/>
</dbReference>
<gene>
    <name evidence="2" type="ORF">BGZ95_003777</name>
</gene>
<keyword evidence="1" id="KW-0233">DNA recombination</keyword>
<evidence type="ECO:0000313" key="2">
    <source>
        <dbReference type="EMBL" id="KAG0263563.1"/>
    </source>
</evidence>
<proteinExistence type="predicted"/>
<comment type="caution">
    <text evidence="2">The sequence shown here is derived from an EMBL/GenBank/DDBJ whole genome shotgun (WGS) entry which is preliminary data.</text>
</comment>
<evidence type="ECO:0008006" key="4">
    <source>
        <dbReference type="Google" id="ProtNLM"/>
    </source>
</evidence>
<sequence>MDKIHTTPEEPLTCCYTRLNEWLKYLADRAYPVLPEHFVFPALDKAGRPRIKKPCSADTIQRRLDTFTQEAGLIKDTTRGRYTTHCFRRGGAQHCFMYANPRWSLKAAKWWGGWSDSMERGAIERYLIDEIMAYEASYDDQRSEDRFDRKHRVFMGEDDTDEPATAGSVQVLQTEVTSLKTEMATQQQQQQQNPRDRFYEQQYELIDEQQQQAVSIPPPDDSYRPMIPPAETVNDILTQRFKGMPEHGLHMPLKEWTPGMRRGNISSLYSQRKLIVEEWKYLGGSLEKMRDIHCKVIDSLFYLLRSIRKKNAERKAADLLLGSKRAADDAFEEDDGI</sequence>
<dbReference type="SUPFAM" id="SSF56349">
    <property type="entry name" value="DNA breaking-rejoining enzymes"/>
    <property type="match status" value="1"/>
</dbReference>
<accession>A0AAD4D3W1</accession>
<dbReference type="InterPro" id="IPR011010">
    <property type="entry name" value="DNA_brk_join_enz"/>
</dbReference>
<name>A0AAD4D3W1_9FUNG</name>
<dbReference type="GO" id="GO:0015074">
    <property type="term" value="P:DNA integration"/>
    <property type="evidence" value="ECO:0007669"/>
    <property type="project" value="InterPro"/>
</dbReference>
<reference evidence="2" key="1">
    <citation type="journal article" date="2020" name="Fungal Divers.">
        <title>Resolving the Mortierellaceae phylogeny through synthesis of multi-gene phylogenetics and phylogenomics.</title>
        <authorList>
            <person name="Vandepol N."/>
            <person name="Liber J."/>
            <person name="Desiro A."/>
            <person name="Na H."/>
            <person name="Kennedy M."/>
            <person name="Barry K."/>
            <person name="Grigoriev I.V."/>
            <person name="Miller A.N."/>
            <person name="O'Donnell K."/>
            <person name="Stajich J.E."/>
            <person name="Bonito G."/>
        </authorList>
    </citation>
    <scope>NUCLEOTIDE SEQUENCE</scope>
    <source>
        <strain evidence="2">NRRL 28262</strain>
    </source>
</reference>
<dbReference type="InterPro" id="IPR013762">
    <property type="entry name" value="Integrase-like_cat_sf"/>
</dbReference>
<dbReference type="Gene3D" id="1.10.443.10">
    <property type="entry name" value="Intergrase catalytic core"/>
    <property type="match status" value="1"/>
</dbReference>
<organism evidence="2 3">
    <name type="scientific">Linnemannia exigua</name>
    <dbReference type="NCBI Taxonomy" id="604196"/>
    <lineage>
        <taxon>Eukaryota</taxon>
        <taxon>Fungi</taxon>
        <taxon>Fungi incertae sedis</taxon>
        <taxon>Mucoromycota</taxon>
        <taxon>Mortierellomycotina</taxon>
        <taxon>Mortierellomycetes</taxon>
        <taxon>Mortierellales</taxon>
        <taxon>Mortierellaceae</taxon>
        <taxon>Linnemannia</taxon>
    </lineage>
</organism>
<dbReference type="GO" id="GO:0003677">
    <property type="term" value="F:DNA binding"/>
    <property type="evidence" value="ECO:0007669"/>
    <property type="project" value="InterPro"/>
</dbReference>
<dbReference type="AlphaFoldDB" id="A0AAD4D3W1"/>
<evidence type="ECO:0000313" key="3">
    <source>
        <dbReference type="Proteomes" id="UP001194580"/>
    </source>
</evidence>
<keyword evidence="3" id="KW-1185">Reference proteome</keyword>